<keyword evidence="4" id="KW-1133">Transmembrane helix</keyword>
<reference evidence="5 6" key="1">
    <citation type="journal article" date="2019" name="Emerg. Microbes Infect.">
        <title>Comprehensive subspecies identification of 175 nontuberculous mycobacteria species based on 7547 genomic profiles.</title>
        <authorList>
            <person name="Matsumoto Y."/>
            <person name="Kinjo T."/>
            <person name="Motooka D."/>
            <person name="Nabeya D."/>
            <person name="Jung N."/>
            <person name="Uechi K."/>
            <person name="Horii T."/>
            <person name="Iida T."/>
            <person name="Fujita J."/>
            <person name="Nakamura S."/>
        </authorList>
    </citation>
    <scope>NUCLEOTIDE SEQUENCE [LARGE SCALE GENOMIC DNA]</scope>
    <source>
        <strain evidence="5 6">JCM 18538</strain>
    </source>
</reference>
<proteinExistence type="predicted"/>
<keyword evidence="2 4" id="KW-0472">Membrane</keyword>
<comment type="subcellular location">
    <subcellularLocation>
        <location evidence="1">Membrane</location>
    </subcellularLocation>
</comment>
<dbReference type="PANTHER" id="PTHR37042:SF4">
    <property type="entry name" value="OUTER MEMBRANE PROTEIN RV1973"/>
    <property type="match status" value="1"/>
</dbReference>
<dbReference type="Proteomes" id="UP000467428">
    <property type="component" value="Chromosome"/>
</dbReference>
<organism evidence="5 6">
    <name type="scientific">Mycolicibacterium arabiense</name>
    <dbReference type="NCBI Taxonomy" id="1286181"/>
    <lineage>
        <taxon>Bacteria</taxon>
        <taxon>Bacillati</taxon>
        <taxon>Actinomycetota</taxon>
        <taxon>Actinomycetes</taxon>
        <taxon>Mycobacteriales</taxon>
        <taxon>Mycobacteriaceae</taxon>
        <taxon>Mycolicibacterium</taxon>
    </lineage>
</organism>
<dbReference type="RefSeq" id="WP_163919722.1">
    <property type="nucleotide sequence ID" value="NZ_AP022593.1"/>
</dbReference>
<sequence>MEGDAGARRLNPTDEQDSLDQPLTDPTDTPSEQDDAPVEGYRESDVTPRRAEKLGRGWVASIAAVLLLAAAGVGVGGYLALKSHDQSEALARAENEAVAAAKDCVAATQAPDTAIMSASQAKIINCSTGDFGAQAALYSGVLADAYQAGNVKVQVTEMRTAVEGHNDDGTVDVMVAMRIKVSNLEVSDQEQGYRLRAQMAPEDGTYKISKLEQVTS</sequence>
<feature type="compositionally biased region" description="Polar residues" evidence="3">
    <location>
        <begin position="19"/>
        <end position="30"/>
    </location>
</feature>
<dbReference type="KEGG" id="marz:MARA_36820"/>
<evidence type="ECO:0000313" key="6">
    <source>
        <dbReference type="Proteomes" id="UP000467428"/>
    </source>
</evidence>
<evidence type="ECO:0000256" key="4">
    <source>
        <dbReference type="SAM" id="Phobius"/>
    </source>
</evidence>
<name>A0A7I7RZY3_9MYCO</name>
<dbReference type="GO" id="GO:0016020">
    <property type="term" value="C:membrane"/>
    <property type="evidence" value="ECO:0007669"/>
    <property type="project" value="UniProtKB-SubCell"/>
</dbReference>
<gene>
    <name evidence="5" type="ORF">MARA_36820</name>
</gene>
<feature type="transmembrane region" description="Helical" evidence="4">
    <location>
        <begin position="58"/>
        <end position="81"/>
    </location>
</feature>
<keyword evidence="4" id="KW-0812">Transmembrane</keyword>
<dbReference type="PANTHER" id="PTHR37042">
    <property type="entry name" value="OUTER MEMBRANE PROTEIN RV1973"/>
    <property type="match status" value="1"/>
</dbReference>
<evidence type="ECO:0000256" key="3">
    <source>
        <dbReference type="SAM" id="MobiDB-lite"/>
    </source>
</evidence>
<keyword evidence="6" id="KW-1185">Reference proteome</keyword>
<feature type="region of interest" description="Disordered" evidence="3">
    <location>
        <begin position="1"/>
        <end position="48"/>
    </location>
</feature>
<accession>A0A7I7RZY3</accession>
<evidence type="ECO:0000256" key="2">
    <source>
        <dbReference type="ARBA" id="ARBA00023136"/>
    </source>
</evidence>
<evidence type="ECO:0000256" key="1">
    <source>
        <dbReference type="ARBA" id="ARBA00004370"/>
    </source>
</evidence>
<protein>
    <submittedName>
        <fullName evidence="5">Membrane protein</fullName>
    </submittedName>
</protein>
<dbReference type="EMBL" id="AP022593">
    <property type="protein sequence ID" value="BBY50214.1"/>
    <property type="molecule type" value="Genomic_DNA"/>
</dbReference>
<evidence type="ECO:0000313" key="5">
    <source>
        <dbReference type="EMBL" id="BBY50214.1"/>
    </source>
</evidence>
<dbReference type="AlphaFoldDB" id="A0A7I7RZY3"/>
<geneLocation type="plasmid" evidence="6">
    <name>pjcm18538 dna</name>
</geneLocation>